<gene>
    <name evidence="9" type="ORF">SAMN05421637_0909</name>
</gene>
<comment type="similarity">
    <text evidence="2">Belongs to the isochorismate synthase family.</text>
</comment>
<evidence type="ECO:0000256" key="4">
    <source>
        <dbReference type="ARBA" id="ARBA00023235"/>
    </source>
</evidence>
<evidence type="ECO:0000256" key="5">
    <source>
        <dbReference type="ARBA" id="ARBA00041564"/>
    </source>
</evidence>
<dbReference type="OrthoDB" id="9806579at2"/>
<dbReference type="eggNOG" id="COG2227">
    <property type="taxonomic scope" value="Bacteria"/>
</dbReference>
<dbReference type="InterPro" id="IPR029063">
    <property type="entry name" value="SAM-dependent_MTases_sf"/>
</dbReference>
<feature type="compositionally biased region" description="Low complexity" evidence="6">
    <location>
        <begin position="518"/>
        <end position="530"/>
    </location>
</feature>
<feature type="compositionally biased region" description="Low complexity" evidence="6">
    <location>
        <begin position="464"/>
        <end position="480"/>
    </location>
</feature>
<dbReference type="SUPFAM" id="SSF56322">
    <property type="entry name" value="ADC synthase"/>
    <property type="match status" value="1"/>
</dbReference>
<dbReference type="eggNOG" id="COG1169">
    <property type="taxonomic scope" value="Bacteria"/>
</dbReference>
<organism evidence="9 10">
    <name type="scientific">Demequina mangrovi</name>
    <dbReference type="NCBI Taxonomy" id="1043493"/>
    <lineage>
        <taxon>Bacteria</taxon>
        <taxon>Bacillati</taxon>
        <taxon>Actinomycetota</taxon>
        <taxon>Actinomycetes</taxon>
        <taxon>Micrococcales</taxon>
        <taxon>Demequinaceae</taxon>
        <taxon>Demequina</taxon>
    </lineage>
</organism>
<evidence type="ECO:0000259" key="8">
    <source>
        <dbReference type="Pfam" id="PF13649"/>
    </source>
</evidence>
<dbReference type="PANTHER" id="PTHR42839:SF2">
    <property type="entry name" value="ISOCHORISMATE SYNTHASE ENTC"/>
    <property type="match status" value="1"/>
</dbReference>
<dbReference type="InterPro" id="IPR005801">
    <property type="entry name" value="ADC_synthase"/>
</dbReference>
<dbReference type="CDD" id="cd02440">
    <property type="entry name" value="AdoMet_MTases"/>
    <property type="match status" value="1"/>
</dbReference>
<keyword evidence="4" id="KW-0413">Isomerase</keyword>
<accession>A0A1H6WLW1</accession>
<dbReference type="PANTHER" id="PTHR42839">
    <property type="entry name" value="ISOCHORISMATE SYNTHASE ENTC"/>
    <property type="match status" value="1"/>
</dbReference>
<dbReference type="SUPFAM" id="SSF53335">
    <property type="entry name" value="S-adenosyl-L-methionine-dependent methyltransferases"/>
    <property type="match status" value="1"/>
</dbReference>
<dbReference type="InterPro" id="IPR015890">
    <property type="entry name" value="Chorismate_C"/>
</dbReference>
<keyword evidence="10" id="KW-1185">Reference proteome</keyword>
<dbReference type="Proteomes" id="UP000183315">
    <property type="component" value="Unassembled WGS sequence"/>
</dbReference>
<dbReference type="AlphaFoldDB" id="A0A1H6WLW1"/>
<dbReference type="EC" id="5.4.4.2" evidence="3"/>
<dbReference type="Pfam" id="PF13649">
    <property type="entry name" value="Methyltransf_25"/>
    <property type="match status" value="1"/>
</dbReference>
<feature type="region of interest" description="Disordered" evidence="6">
    <location>
        <begin position="458"/>
        <end position="550"/>
    </location>
</feature>
<dbReference type="Gene3D" id="3.40.50.150">
    <property type="entry name" value="Vaccinia Virus protein VP39"/>
    <property type="match status" value="1"/>
</dbReference>
<evidence type="ECO:0000256" key="1">
    <source>
        <dbReference type="ARBA" id="ARBA00000799"/>
    </source>
</evidence>
<dbReference type="InterPro" id="IPR004561">
    <property type="entry name" value="IsoChor_synthase"/>
</dbReference>
<evidence type="ECO:0000259" key="7">
    <source>
        <dbReference type="Pfam" id="PF00425"/>
    </source>
</evidence>
<protein>
    <recommendedName>
        <fullName evidence="3">isochorismate synthase</fullName>
        <ecNumber evidence="3">5.4.4.2</ecNumber>
    </recommendedName>
    <alternativeName>
        <fullName evidence="5">Isochorismate mutase</fullName>
    </alternativeName>
</protein>
<dbReference type="InterPro" id="IPR041698">
    <property type="entry name" value="Methyltransf_25"/>
</dbReference>
<evidence type="ECO:0000256" key="2">
    <source>
        <dbReference type="ARBA" id="ARBA00005297"/>
    </source>
</evidence>
<evidence type="ECO:0000256" key="6">
    <source>
        <dbReference type="SAM" id="MobiDB-lite"/>
    </source>
</evidence>
<dbReference type="EMBL" id="FNZI01000002">
    <property type="protein sequence ID" value="SEJ13760.1"/>
    <property type="molecule type" value="Genomic_DNA"/>
</dbReference>
<sequence length="805" mass="84670">MPTAHRPPPARPYCGGVTVHAAAPGPLHVRTVEIEDPGDLIATLPEAGISWVRRGEGMIAWGEVARLDTAGAERIDDAQHWWRLLCRHAIVSDSVRTRGTGLVAFGSFAFADSSEAGGALVVPRHIIGRRDGRAWFTTIATEDDAPASLDEALAAAVAPAPAGPVTLAHGDEPAWTSAVDAAVERIRDGELEKVVLARAVEARAEDPIDVRTVLARLADEYPMCWAFHIDGLVGATPELLARVDHGLVTSRVLAGTIRMTGDDMRDLARAGALARSSKDREEHEYAARSVTQVLARHCGSVNVPDEPFVLHLPNVMHLATDVTGVLSHNVDALELVAELHPSAAVCGTPTLAAARAIDELEGLDRGRYAGPVGWIDAGGDGEWCIGLRSAEVSREDPTRLRLFAGCGIVAASEPESEWAESEAKLEPMRRALGAEVAAEPGPEPEPEPVAVVAPEAVVEEEPAPAEQPASAEEPAAVEEPAPAEEPEVAPEPVAVDEALESDADKNESAEPEPEPEAEPQVVEEPPAASEPEPEPEPAPVRSRRSKLAPEVEFDVPAPAIASTARYDVGDDPAFPTLHLDDAAVGDIPTFAGASSPAQEPQGWDSAAWEERYASREAVWSASPNAQLVAEVAGTPAGRALDAGCGEGADAVYLATLGWEVTAIDIAPTAIARGRDRAERAGAEIAARIDWRVADATTADVRTASYDLVTTHYAHPDGGIEGLVGRLGALVAPGGILLVVGHDPSDPHTQEHPRLSSTAFSADKAAAGLDADEWTVEVAQVRARPSIDADGNPGIRRDAVLRARKG</sequence>
<reference evidence="10" key="1">
    <citation type="submission" date="2016-10" db="EMBL/GenBank/DDBJ databases">
        <authorList>
            <person name="Varghese N."/>
        </authorList>
    </citation>
    <scope>NUCLEOTIDE SEQUENCE [LARGE SCALE GENOMIC DNA]</scope>
    <source>
        <strain evidence="10">DSM 24868</strain>
    </source>
</reference>
<dbReference type="Gene3D" id="3.60.120.10">
    <property type="entry name" value="Anthranilate synthase"/>
    <property type="match status" value="1"/>
</dbReference>
<evidence type="ECO:0000256" key="3">
    <source>
        <dbReference type="ARBA" id="ARBA00012824"/>
    </source>
</evidence>
<evidence type="ECO:0000313" key="9">
    <source>
        <dbReference type="EMBL" id="SEJ13760.1"/>
    </source>
</evidence>
<feature type="domain" description="Methyltransferase" evidence="8">
    <location>
        <begin position="640"/>
        <end position="734"/>
    </location>
</feature>
<proteinExistence type="inferred from homology"/>
<evidence type="ECO:0000313" key="10">
    <source>
        <dbReference type="Proteomes" id="UP000183315"/>
    </source>
</evidence>
<dbReference type="Pfam" id="PF00425">
    <property type="entry name" value="Chorismate_bind"/>
    <property type="match status" value="1"/>
</dbReference>
<name>A0A1H6WLW1_9MICO</name>
<feature type="domain" description="Chorismate-utilising enzyme C-terminal" evidence="7">
    <location>
        <begin position="173"/>
        <end position="424"/>
    </location>
</feature>
<comment type="catalytic activity">
    <reaction evidence="1">
        <text>chorismate = isochorismate</text>
        <dbReference type="Rhea" id="RHEA:18985"/>
        <dbReference type="ChEBI" id="CHEBI:29748"/>
        <dbReference type="ChEBI" id="CHEBI:29780"/>
        <dbReference type="EC" id="5.4.4.2"/>
    </reaction>
</comment>
<dbReference type="NCBIfam" id="TIGR00543">
    <property type="entry name" value="isochor_syn"/>
    <property type="match status" value="1"/>
</dbReference>
<dbReference type="STRING" id="1043493.SAMN05421637_0909"/>
<dbReference type="GO" id="GO:0008909">
    <property type="term" value="F:isochorismate synthase activity"/>
    <property type="evidence" value="ECO:0007669"/>
    <property type="project" value="UniProtKB-EC"/>
</dbReference>